<dbReference type="Gene3D" id="2.130.10.10">
    <property type="entry name" value="YVTN repeat-like/Quinoprotein amine dehydrogenase"/>
    <property type="match status" value="1"/>
</dbReference>
<dbReference type="Proteomes" id="UP000076842">
    <property type="component" value="Unassembled WGS sequence"/>
</dbReference>
<dbReference type="GO" id="GO:0016558">
    <property type="term" value="P:protein import into peroxisome matrix"/>
    <property type="evidence" value="ECO:0007669"/>
    <property type="project" value="InterPro"/>
</dbReference>
<dbReference type="InterPro" id="IPR001680">
    <property type="entry name" value="WD40_rpt"/>
</dbReference>
<dbReference type="SUPFAM" id="SSF50978">
    <property type="entry name" value="WD40 repeat-like"/>
    <property type="match status" value="1"/>
</dbReference>
<evidence type="ECO:0000256" key="5">
    <source>
        <dbReference type="ARBA" id="ARBA00022574"/>
    </source>
</evidence>
<dbReference type="InterPro" id="IPR036322">
    <property type="entry name" value="WD40_repeat_dom_sf"/>
</dbReference>
<dbReference type="PANTHER" id="PTHR46027">
    <property type="entry name" value="PEROXISOMAL TARGETING SIGNAL 2 RECEPTOR"/>
    <property type="match status" value="1"/>
</dbReference>
<comment type="subcellular location">
    <subcellularLocation>
        <location evidence="2">Cytoplasm</location>
        <location evidence="2">Cytosol</location>
    </subcellularLocation>
    <subcellularLocation>
        <location evidence="1">Peroxisome matrix</location>
    </subcellularLocation>
</comment>
<comment type="similarity">
    <text evidence="9">Belongs to the WD repeat peroxin-7 family.</text>
</comment>
<evidence type="ECO:0000256" key="2">
    <source>
        <dbReference type="ARBA" id="ARBA00004514"/>
    </source>
</evidence>
<reference evidence="12 13" key="1">
    <citation type="journal article" date="2016" name="Mol. Biol. Evol.">
        <title>Comparative Genomics of Early-Diverging Mushroom-Forming Fungi Provides Insights into the Origins of Lignocellulose Decay Capabilities.</title>
        <authorList>
            <person name="Nagy L.G."/>
            <person name="Riley R."/>
            <person name="Tritt A."/>
            <person name="Adam C."/>
            <person name="Daum C."/>
            <person name="Floudas D."/>
            <person name="Sun H."/>
            <person name="Yadav J.S."/>
            <person name="Pangilinan J."/>
            <person name="Larsson K.H."/>
            <person name="Matsuura K."/>
            <person name="Barry K."/>
            <person name="Labutti K."/>
            <person name="Kuo R."/>
            <person name="Ohm R.A."/>
            <person name="Bhattacharya S.S."/>
            <person name="Shirouzu T."/>
            <person name="Yoshinaga Y."/>
            <person name="Martin F.M."/>
            <person name="Grigoriev I.V."/>
            <person name="Hibbett D.S."/>
        </authorList>
    </citation>
    <scope>NUCLEOTIDE SEQUENCE [LARGE SCALE GENOMIC DNA]</scope>
    <source>
        <strain evidence="12 13">HHB12733</strain>
    </source>
</reference>
<dbReference type="PROSITE" id="PS00678">
    <property type="entry name" value="WD_REPEATS_1"/>
    <property type="match status" value="2"/>
</dbReference>
<accession>A0A165HKM6</accession>
<dbReference type="InterPro" id="IPR019775">
    <property type="entry name" value="WD40_repeat_CS"/>
</dbReference>
<dbReference type="PANTHER" id="PTHR46027:SF1">
    <property type="entry name" value="PEROXISOMAL TARGETING SIGNAL 2 RECEPTOR"/>
    <property type="match status" value="1"/>
</dbReference>
<protein>
    <recommendedName>
        <fullName evidence="10">Peroxin-7</fullName>
    </recommendedName>
</protein>
<dbReference type="InterPro" id="IPR044536">
    <property type="entry name" value="PEX7"/>
</dbReference>
<dbReference type="OrthoDB" id="273771at2759"/>
<dbReference type="InterPro" id="IPR020472">
    <property type="entry name" value="WD40_PAC1"/>
</dbReference>
<feature type="repeat" description="WD" evidence="11">
    <location>
        <begin position="52"/>
        <end position="86"/>
    </location>
</feature>
<evidence type="ECO:0000313" key="12">
    <source>
        <dbReference type="EMBL" id="KZT59414.1"/>
    </source>
</evidence>
<keyword evidence="7" id="KW-0653">Protein transport</keyword>
<keyword evidence="6" id="KW-0677">Repeat</keyword>
<evidence type="ECO:0000256" key="6">
    <source>
        <dbReference type="ARBA" id="ARBA00022737"/>
    </source>
</evidence>
<keyword evidence="4" id="KW-0963">Cytoplasm</keyword>
<keyword evidence="8" id="KW-0576">Peroxisome</keyword>
<dbReference type="GO" id="GO:0005782">
    <property type="term" value="C:peroxisomal matrix"/>
    <property type="evidence" value="ECO:0007669"/>
    <property type="project" value="UniProtKB-SubCell"/>
</dbReference>
<evidence type="ECO:0000256" key="1">
    <source>
        <dbReference type="ARBA" id="ARBA00004253"/>
    </source>
</evidence>
<dbReference type="GO" id="GO:0005829">
    <property type="term" value="C:cytosol"/>
    <property type="evidence" value="ECO:0007669"/>
    <property type="project" value="UniProtKB-SubCell"/>
</dbReference>
<sequence>MQSVYRTSPYACYSLAWSPFHPHRLAVAGAANFGLVGNGRLLTLTPQGIEKAYTTQDGVYDVAWNELHENQVVGGSGDGSIKLWDLAVPDFPIRNWHEHGREVFSVDWSNLDKRLFCSSSWDGSIKLFTPDRPASLLTIPAAQTCTYAALFSPHQPALIASCASSGLLTLFDVRLPNLPQSTTPTPGPTAPATPALSVPASPGELLTLDWNKYAPHTIATSGVDKIVRVWDTRMLGHGGNVGGVCTGSLAGHQYAVRKVQWSAHRADVIASASYDMTCRIWTTQPASPASPTQLYVYEPHTEFVVGCAWSFFDEDVLATCSWDQTVQVFRPPLPPPKHM</sequence>
<dbReference type="PROSITE" id="PS50082">
    <property type="entry name" value="WD_REPEATS_2"/>
    <property type="match status" value="2"/>
</dbReference>
<keyword evidence="13" id="KW-1185">Reference proteome</keyword>
<dbReference type="InParanoid" id="A0A165HKM6"/>
<dbReference type="Pfam" id="PF00400">
    <property type="entry name" value="WD40"/>
    <property type="match status" value="4"/>
</dbReference>
<dbReference type="PROSITE" id="PS50294">
    <property type="entry name" value="WD_REPEATS_REGION"/>
    <property type="match status" value="1"/>
</dbReference>
<evidence type="ECO:0000256" key="8">
    <source>
        <dbReference type="ARBA" id="ARBA00023140"/>
    </source>
</evidence>
<dbReference type="InterPro" id="IPR015943">
    <property type="entry name" value="WD40/YVTN_repeat-like_dom_sf"/>
</dbReference>
<gene>
    <name evidence="12" type="ORF">CALCODRAFT_430842</name>
</gene>
<dbReference type="SMART" id="SM00320">
    <property type="entry name" value="WD40"/>
    <property type="match status" value="6"/>
</dbReference>
<proteinExistence type="inferred from homology"/>
<feature type="repeat" description="WD" evidence="11">
    <location>
        <begin position="249"/>
        <end position="281"/>
    </location>
</feature>
<dbReference type="STRING" id="1353952.A0A165HKM6"/>
<evidence type="ECO:0000256" key="9">
    <source>
        <dbReference type="ARBA" id="ARBA00024017"/>
    </source>
</evidence>
<keyword evidence="3" id="KW-0813">Transport</keyword>
<evidence type="ECO:0000256" key="4">
    <source>
        <dbReference type="ARBA" id="ARBA00022490"/>
    </source>
</evidence>
<evidence type="ECO:0000256" key="7">
    <source>
        <dbReference type="ARBA" id="ARBA00022927"/>
    </source>
</evidence>
<dbReference type="FunCoup" id="A0A165HKM6">
    <property type="interactions" value="64"/>
</dbReference>
<dbReference type="PRINTS" id="PR00320">
    <property type="entry name" value="GPROTEINBRPT"/>
</dbReference>
<evidence type="ECO:0000256" key="3">
    <source>
        <dbReference type="ARBA" id="ARBA00022448"/>
    </source>
</evidence>
<name>A0A165HKM6_9BASI</name>
<organism evidence="12 13">
    <name type="scientific">Calocera cornea HHB12733</name>
    <dbReference type="NCBI Taxonomy" id="1353952"/>
    <lineage>
        <taxon>Eukaryota</taxon>
        <taxon>Fungi</taxon>
        <taxon>Dikarya</taxon>
        <taxon>Basidiomycota</taxon>
        <taxon>Agaricomycotina</taxon>
        <taxon>Dacrymycetes</taxon>
        <taxon>Dacrymycetales</taxon>
        <taxon>Dacrymycetaceae</taxon>
        <taxon>Calocera</taxon>
    </lineage>
</organism>
<evidence type="ECO:0000256" key="10">
    <source>
        <dbReference type="ARBA" id="ARBA00032565"/>
    </source>
</evidence>
<dbReference type="AlphaFoldDB" id="A0A165HKM6"/>
<dbReference type="GO" id="GO:0005053">
    <property type="term" value="F:peroxisome matrix targeting signal-2 binding"/>
    <property type="evidence" value="ECO:0007669"/>
    <property type="project" value="InterPro"/>
</dbReference>
<evidence type="ECO:0000313" key="13">
    <source>
        <dbReference type="Proteomes" id="UP000076842"/>
    </source>
</evidence>
<evidence type="ECO:0000256" key="11">
    <source>
        <dbReference type="PROSITE-ProRule" id="PRU00221"/>
    </source>
</evidence>
<keyword evidence="5 11" id="KW-0853">WD repeat</keyword>
<dbReference type="EMBL" id="KV423940">
    <property type="protein sequence ID" value="KZT59414.1"/>
    <property type="molecule type" value="Genomic_DNA"/>
</dbReference>